<feature type="signal peptide" evidence="11">
    <location>
        <begin position="1"/>
        <end position="17"/>
    </location>
</feature>
<keyword evidence="11" id="KW-0732">Signal</keyword>
<organism evidence="13 14">
    <name type="scientific">Pelagomonas calceolata</name>
    <dbReference type="NCBI Taxonomy" id="35677"/>
    <lineage>
        <taxon>Eukaryota</taxon>
        <taxon>Sar</taxon>
        <taxon>Stramenopiles</taxon>
        <taxon>Ochrophyta</taxon>
        <taxon>Pelagophyceae</taxon>
        <taxon>Pelagomonadales</taxon>
        <taxon>Pelagomonadaceae</taxon>
        <taxon>Pelagomonas</taxon>
    </lineage>
</organism>
<keyword evidence="6 10" id="KW-0862">Zinc</keyword>
<comment type="caution">
    <text evidence="13">The sequence shown here is derived from an EMBL/GenBank/DDBJ whole genome shotgun (WGS) entry which is preliminary data.</text>
</comment>
<dbReference type="Pfam" id="PF01435">
    <property type="entry name" value="Peptidase_M48"/>
    <property type="match status" value="1"/>
</dbReference>
<evidence type="ECO:0000313" key="14">
    <source>
        <dbReference type="Proteomes" id="UP000789595"/>
    </source>
</evidence>
<evidence type="ECO:0000256" key="1">
    <source>
        <dbReference type="ARBA" id="ARBA00022475"/>
    </source>
</evidence>
<proteinExistence type="inferred from homology"/>
<evidence type="ECO:0000256" key="10">
    <source>
        <dbReference type="RuleBase" id="RU003983"/>
    </source>
</evidence>
<keyword evidence="2 10" id="KW-0645">Protease</keyword>
<reference evidence="13" key="1">
    <citation type="submission" date="2021-11" db="EMBL/GenBank/DDBJ databases">
        <authorList>
            <consortium name="Genoscope - CEA"/>
            <person name="William W."/>
        </authorList>
    </citation>
    <scope>NUCLEOTIDE SEQUENCE</scope>
</reference>
<keyword evidence="7" id="KW-1133">Transmembrane helix</keyword>
<dbReference type="Proteomes" id="UP000789595">
    <property type="component" value="Unassembled WGS sequence"/>
</dbReference>
<gene>
    <name evidence="13" type="ORF">PECAL_1P26140</name>
</gene>
<keyword evidence="1" id="KW-1003">Cell membrane</keyword>
<keyword evidence="5 10" id="KW-0378">Hydrolase</keyword>
<evidence type="ECO:0000256" key="5">
    <source>
        <dbReference type="ARBA" id="ARBA00022801"/>
    </source>
</evidence>
<evidence type="ECO:0000256" key="11">
    <source>
        <dbReference type="SAM" id="SignalP"/>
    </source>
</evidence>
<name>A0A8J2SCN9_9STRA</name>
<dbReference type="Gene3D" id="3.30.2010.10">
    <property type="entry name" value="Metalloproteases ('zincins'), catalytic domain"/>
    <property type="match status" value="1"/>
</dbReference>
<keyword evidence="4" id="KW-0479">Metal-binding</keyword>
<dbReference type="OrthoDB" id="272500at2759"/>
<dbReference type="EMBL" id="CAKKNE010000001">
    <property type="protein sequence ID" value="CAH0366139.1"/>
    <property type="molecule type" value="Genomic_DNA"/>
</dbReference>
<dbReference type="GO" id="GO:0006508">
    <property type="term" value="P:proteolysis"/>
    <property type="evidence" value="ECO:0007669"/>
    <property type="project" value="UniProtKB-KW"/>
</dbReference>
<comment type="cofactor">
    <cofactor evidence="10">
        <name>Zn(2+)</name>
        <dbReference type="ChEBI" id="CHEBI:29105"/>
    </cofactor>
    <text evidence="10">Binds 1 zinc ion per subunit.</text>
</comment>
<dbReference type="InterPro" id="IPR001915">
    <property type="entry name" value="Peptidase_M48"/>
</dbReference>
<evidence type="ECO:0000256" key="4">
    <source>
        <dbReference type="ARBA" id="ARBA00022723"/>
    </source>
</evidence>
<evidence type="ECO:0000256" key="9">
    <source>
        <dbReference type="ARBA" id="ARBA00023136"/>
    </source>
</evidence>
<dbReference type="PANTHER" id="PTHR43221:SF2">
    <property type="entry name" value="PROTEASE HTPX HOMOLOG"/>
    <property type="match status" value="1"/>
</dbReference>
<keyword evidence="14" id="KW-1185">Reference proteome</keyword>
<dbReference type="GO" id="GO:0046872">
    <property type="term" value="F:metal ion binding"/>
    <property type="evidence" value="ECO:0007669"/>
    <property type="project" value="UniProtKB-KW"/>
</dbReference>
<comment type="similarity">
    <text evidence="10">Belongs to the peptidase M48 family.</text>
</comment>
<evidence type="ECO:0000256" key="7">
    <source>
        <dbReference type="ARBA" id="ARBA00022989"/>
    </source>
</evidence>
<sequence>MRLRTQCLLLCATNAAALQLQPAPQLILLLCATNAAALQLQPAPQLIKRPHQQPRVILTTEQVEKLERSVAAALPAVGQWAAFGGVVSAFTGFLWGWAGLPAAGLYASSVASGTAWALAWDHIMPGGGRRVAEMMGGTTVGVPCSVRDAVAKTAAAAKMPAPAAYIVPTKEPNAFAAGRGRDRVVAVTQGLVDLLDRRELEAVVAHEVGHLKHGDTGRAAQAAAMLSGLSAAKRAGDRMVANKRKEKSDASVAAALAAAGAASSAAGLLLRLAGSRRDEFAADAVAAQFVDAGALAGALKKIEAAGAPRDKLHARAGAYAHAYFSNDDGPSRWLRTHPTVEARINALKSGAPPGRAPPPAWARFAAEAVAESVS</sequence>
<keyword evidence="3" id="KW-0812">Transmembrane</keyword>
<keyword evidence="9" id="KW-0472">Membrane</keyword>
<evidence type="ECO:0000259" key="12">
    <source>
        <dbReference type="Pfam" id="PF01435"/>
    </source>
</evidence>
<dbReference type="GO" id="GO:0004222">
    <property type="term" value="F:metalloendopeptidase activity"/>
    <property type="evidence" value="ECO:0007669"/>
    <property type="project" value="InterPro"/>
</dbReference>
<dbReference type="InterPro" id="IPR050083">
    <property type="entry name" value="HtpX_protease"/>
</dbReference>
<dbReference type="PANTHER" id="PTHR43221">
    <property type="entry name" value="PROTEASE HTPX"/>
    <property type="match status" value="1"/>
</dbReference>
<evidence type="ECO:0000256" key="8">
    <source>
        <dbReference type="ARBA" id="ARBA00023049"/>
    </source>
</evidence>
<evidence type="ECO:0000256" key="6">
    <source>
        <dbReference type="ARBA" id="ARBA00022833"/>
    </source>
</evidence>
<keyword evidence="8 10" id="KW-0482">Metalloprotease</keyword>
<accession>A0A8J2SCN9</accession>
<protein>
    <recommendedName>
        <fullName evidence="12">Peptidase M48 domain-containing protein</fullName>
    </recommendedName>
</protein>
<feature type="chain" id="PRO_5035327420" description="Peptidase M48 domain-containing protein" evidence="11">
    <location>
        <begin position="18"/>
        <end position="374"/>
    </location>
</feature>
<feature type="domain" description="Peptidase M48" evidence="12">
    <location>
        <begin position="146"/>
        <end position="349"/>
    </location>
</feature>
<evidence type="ECO:0000256" key="2">
    <source>
        <dbReference type="ARBA" id="ARBA00022670"/>
    </source>
</evidence>
<dbReference type="AlphaFoldDB" id="A0A8J2SCN9"/>
<evidence type="ECO:0000256" key="3">
    <source>
        <dbReference type="ARBA" id="ARBA00022692"/>
    </source>
</evidence>
<evidence type="ECO:0000313" key="13">
    <source>
        <dbReference type="EMBL" id="CAH0366139.1"/>
    </source>
</evidence>